<evidence type="ECO:0000256" key="5">
    <source>
        <dbReference type="ARBA" id="ARBA00022771"/>
    </source>
</evidence>
<evidence type="ECO:0000256" key="12">
    <source>
        <dbReference type="PROSITE-ProRule" id="PRU00546"/>
    </source>
</evidence>
<dbReference type="NCBIfam" id="TIGR02349">
    <property type="entry name" value="DnaJ_bact"/>
    <property type="match status" value="1"/>
</dbReference>
<sequence length="394" mass="40942">MSKAEWADKDYYADLGVSSSATHDEIRKAYRTLARDNHPDKNPGDAAAEERFKKAAEAYDVIGDDKKRAEYDELKAMIAQGGFGRFGGAAAGGFRGQDGFNISDLSDLFGGSGPGGGFSAEGGLGDIFGGMWGGGGGSSRRQARPRRGSDVETDVILDFREAVLGTQLSLQIKGNAPCKTCHGSGSTSGNPTTCGTCHGSGFVNENRGAFGFSAPCSDCNGSGRVVTDPCADCRGTGVQNRDRTINVKIPPGMNDGQKVRLAGRGEAGPNGAPSGDVLVTVHVRPDKLFERKNDNLLLTVPVSFEELALGTTLSVPTLNGRVKVKVPAGTNDGRVLRVKGKGVPRRKGAAGDLLVKLAVQVPSSLDDAAKQALQAYADAVAAQGVDPRDGWAGA</sequence>
<keyword evidence="5 11" id="KW-0863">Zinc-finger</keyword>
<evidence type="ECO:0000256" key="8">
    <source>
        <dbReference type="ARBA" id="ARBA00023186"/>
    </source>
</evidence>
<keyword evidence="2 11" id="KW-0235">DNA replication</keyword>
<dbReference type="STRING" id="1348662.CARG_08995"/>
<dbReference type="SMART" id="SM00271">
    <property type="entry name" value="DnaJ"/>
    <property type="match status" value="1"/>
</dbReference>
<dbReference type="PROSITE" id="PS50076">
    <property type="entry name" value="DNAJ_2"/>
    <property type="match status" value="1"/>
</dbReference>
<evidence type="ECO:0000256" key="7">
    <source>
        <dbReference type="ARBA" id="ARBA00023016"/>
    </source>
</evidence>
<dbReference type="HOGENOM" id="CLU_017633_0_7_11"/>
<keyword evidence="6 11" id="KW-0862">Zinc</keyword>
<keyword evidence="8 11" id="KW-0143">Chaperone</keyword>
<dbReference type="CDD" id="cd10747">
    <property type="entry name" value="DnaJ_C"/>
    <property type="match status" value="1"/>
</dbReference>
<comment type="subunit">
    <text evidence="11">Homodimer.</text>
</comment>
<dbReference type="NCBIfam" id="NF010872">
    <property type="entry name" value="PRK14279.1"/>
    <property type="match status" value="1"/>
</dbReference>
<dbReference type="HAMAP" id="MF_01152">
    <property type="entry name" value="DnaJ"/>
    <property type="match status" value="1"/>
</dbReference>
<accession>U3GZD8</accession>
<dbReference type="AlphaFoldDB" id="U3GZD8"/>
<feature type="binding site" evidence="11">
    <location>
        <position position="197"/>
    </location>
    <ligand>
        <name>Zn(2+)</name>
        <dbReference type="ChEBI" id="CHEBI:29105"/>
        <label>2</label>
    </ligand>
</feature>
<evidence type="ECO:0000313" key="15">
    <source>
        <dbReference type="EMBL" id="AGU15896.1"/>
    </source>
</evidence>
<dbReference type="Gene3D" id="2.10.230.10">
    <property type="entry name" value="Heat shock protein DnaJ, cysteine-rich domain"/>
    <property type="match status" value="1"/>
</dbReference>
<dbReference type="PATRIC" id="fig|1348662.3.peg.1776"/>
<feature type="binding site" evidence="11">
    <location>
        <position position="178"/>
    </location>
    <ligand>
        <name>Zn(2+)</name>
        <dbReference type="ChEBI" id="CHEBI:29105"/>
        <label>1</label>
    </ligand>
</feature>
<keyword evidence="16" id="KW-1185">Reference proteome</keyword>
<dbReference type="Proteomes" id="UP000016943">
    <property type="component" value="Chromosome"/>
</dbReference>
<dbReference type="Gene3D" id="2.60.260.20">
    <property type="entry name" value="Urease metallochaperone UreE, N-terminal domain"/>
    <property type="match status" value="2"/>
</dbReference>
<dbReference type="GO" id="GO:0005737">
    <property type="term" value="C:cytoplasm"/>
    <property type="evidence" value="ECO:0007669"/>
    <property type="project" value="UniProtKB-SubCell"/>
</dbReference>
<dbReference type="Pfam" id="PF01556">
    <property type="entry name" value="DnaJ_C"/>
    <property type="match status" value="1"/>
</dbReference>
<evidence type="ECO:0000256" key="11">
    <source>
        <dbReference type="HAMAP-Rule" id="MF_01152"/>
    </source>
</evidence>
<dbReference type="CDD" id="cd06257">
    <property type="entry name" value="DnaJ"/>
    <property type="match status" value="1"/>
</dbReference>
<dbReference type="InterPro" id="IPR008971">
    <property type="entry name" value="HSP40/DnaJ_pept-bd"/>
</dbReference>
<keyword evidence="4 11" id="KW-0677">Repeat</keyword>
<dbReference type="InterPro" id="IPR036410">
    <property type="entry name" value="HSP_DnaJ_Cys-rich_dom_sf"/>
</dbReference>
<feature type="binding site" evidence="11">
    <location>
        <position position="233"/>
    </location>
    <ligand>
        <name>Zn(2+)</name>
        <dbReference type="ChEBI" id="CHEBI:29105"/>
        <label>1</label>
    </ligand>
</feature>
<evidence type="ECO:0000259" key="14">
    <source>
        <dbReference type="PROSITE" id="PS51188"/>
    </source>
</evidence>
<dbReference type="GO" id="GO:0008270">
    <property type="term" value="F:zinc ion binding"/>
    <property type="evidence" value="ECO:0007669"/>
    <property type="project" value="UniProtKB-UniRule"/>
</dbReference>
<evidence type="ECO:0000256" key="2">
    <source>
        <dbReference type="ARBA" id="ARBA00022705"/>
    </source>
</evidence>
<feature type="binding site" evidence="11">
    <location>
        <position position="181"/>
    </location>
    <ligand>
        <name>Zn(2+)</name>
        <dbReference type="ChEBI" id="CHEBI:29105"/>
        <label>1</label>
    </ligand>
</feature>
<evidence type="ECO:0000256" key="4">
    <source>
        <dbReference type="ARBA" id="ARBA00022737"/>
    </source>
</evidence>
<keyword evidence="7 11" id="KW-0346">Stress response</keyword>
<dbReference type="SUPFAM" id="SSF57938">
    <property type="entry name" value="DnaJ/Hsp40 cysteine-rich domain"/>
    <property type="match status" value="1"/>
</dbReference>
<evidence type="ECO:0000256" key="9">
    <source>
        <dbReference type="ARBA" id="ARBA00061004"/>
    </source>
</evidence>
<dbReference type="PRINTS" id="PR00625">
    <property type="entry name" value="JDOMAIN"/>
</dbReference>
<feature type="binding site" evidence="11">
    <location>
        <position position="216"/>
    </location>
    <ligand>
        <name>Zn(2+)</name>
        <dbReference type="ChEBI" id="CHEBI:29105"/>
        <label>2</label>
    </ligand>
</feature>
<dbReference type="SUPFAM" id="SSF49493">
    <property type="entry name" value="HSP40/DnaJ peptide-binding domain"/>
    <property type="match status" value="2"/>
</dbReference>
<dbReference type="GeneID" id="78250528"/>
<dbReference type="InterPro" id="IPR002939">
    <property type="entry name" value="DnaJ_C"/>
</dbReference>
<feature type="repeat" description="CXXCXGXG motif" evidence="11">
    <location>
        <begin position="194"/>
        <end position="201"/>
    </location>
</feature>
<dbReference type="SUPFAM" id="SSF46565">
    <property type="entry name" value="Chaperone J-domain"/>
    <property type="match status" value="1"/>
</dbReference>
<dbReference type="InterPro" id="IPR001623">
    <property type="entry name" value="DnaJ_domain"/>
</dbReference>
<evidence type="ECO:0000259" key="13">
    <source>
        <dbReference type="PROSITE" id="PS50076"/>
    </source>
</evidence>
<evidence type="ECO:0000256" key="1">
    <source>
        <dbReference type="ARBA" id="ARBA00022490"/>
    </source>
</evidence>
<feature type="repeat" description="CXXCXGXG motif" evidence="11">
    <location>
        <begin position="216"/>
        <end position="223"/>
    </location>
</feature>
<dbReference type="GO" id="GO:0031072">
    <property type="term" value="F:heat shock protein binding"/>
    <property type="evidence" value="ECO:0007669"/>
    <property type="project" value="InterPro"/>
</dbReference>
<feature type="repeat" description="CXXCXGXG motif" evidence="11">
    <location>
        <begin position="230"/>
        <end position="237"/>
    </location>
</feature>
<organism evidence="15 16">
    <name type="scientific">Corynebacterium argentoratense DSM 44202</name>
    <dbReference type="NCBI Taxonomy" id="1348662"/>
    <lineage>
        <taxon>Bacteria</taxon>
        <taxon>Bacillati</taxon>
        <taxon>Actinomycetota</taxon>
        <taxon>Actinomycetes</taxon>
        <taxon>Mycobacteriales</taxon>
        <taxon>Corynebacteriaceae</taxon>
        <taxon>Corynebacterium</taxon>
    </lineage>
</organism>
<dbReference type="GO" id="GO:0009408">
    <property type="term" value="P:response to heat"/>
    <property type="evidence" value="ECO:0007669"/>
    <property type="project" value="InterPro"/>
</dbReference>
<dbReference type="FunFam" id="2.60.260.20:FF:000005">
    <property type="entry name" value="Chaperone protein dnaJ 1, mitochondrial"/>
    <property type="match status" value="1"/>
</dbReference>
<feature type="domain" description="CR-type" evidence="14">
    <location>
        <begin position="165"/>
        <end position="242"/>
    </location>
</feature>
<dbReference type="KEGG" id="caz:CARG_08995"/>
<comment type="domain">
    <text evidence="11">The J domain is necessary and sufficient to stimulate DnaK ATPase activity. Zinc center 1 plays an important role in the autonomous, DnaK-independent chaperone activity of DnaJ. Zinc center 2 is essential for interaction with DnaK and for DnaJ activity.</text>
</comment>
<feature type="binding site" evidence="11">
    <location>
        <position position="219"/>
    </location>
    <ligand>
        <name>Zn(2+)</name>
        <dbReference type="ChEBI" id="CHEBI:29105"/>
        <label>2</label>
    </ligand>
</feature>
<dbReference type="GO" id="GO:0005524">
    <property type="term" value="F:ATP binding"/>
    <property type="evidence" value="ECO:0007669"/>
    <property type="project" value="InterPro"/>
</dbReference>
<dbReference type="PANTHER" id="PTHR43096:SF54">
    <property type="entry name" value="CHAPERONE PROTEIN DNAJ 1"/>
    <property type="match status" value="1"/>
</dbReference>
<keyword evidence="1 11" id="KW-0963">Cytoplasm</keyword>
<protein>
    <recommendedName>
        <fullName evidence="10 11">Chaperone protein DnaJ</fullName>
    </recommendedName>
</protein>
<comment type="subcellular location">
    <subcellularLocation>
        <location evidence="11">Cytoplasm</location>
    </subcellularLocation>
</comment>
<reference evidence="15 16" key="1">
    <citation type="journal article" date="2013" name="Genome Announc.">
        <title>Whole-Genome Sequence of the Clinical Strain Corynebacterium argentoratense DSM 44202, Isolated from a Human Throat Specimen.</title>
        <authorList>
            <person name="Bomholt C."/>
            <person name="Glaub A."/>
            <person name="Gravermann K."/>
            <person name="Albersmeier A."/>
            <person name="Brinkrolf K."/>
            <person name="Ruckert C."/>
            <person name="Tauch A."/>
        </authorList>
    </citation>
    <scope>NUCLEOTIDE SEQUENCE [LARGE SCALE GENOMIC DNA]</scope>
    <source>
        <strain evidence="15">DSM 44202</strain>
    </source>
</reference>
<evidence type="ECO:0000313" key="16">
    <source>
        <dbReference type="Proteomes" id="UP000016943"/>
    </source>
</evidence>
<name>U3GZD8_9CORY</name>
<comment type="cofactor">
    <cofactor evidence="11">
        <name>Zn(2+)</name>
        <dbReference type="ChEBI" id="CHEBI:29105"/>
    </cofactor>
    <text evidence="11">Binds 2 Zn(2+) ions per monomer.</text>
</comment>
<dbReference type="FunFam" id="2.10.230.10:FF:000002">
    <property type="entry name" value="Molecular chaperone DnaJ"/>
    <property type="match status" value="1"/>
</dbReference>
<feature type="domain" description="J" evidence="13">
    <location>
        <begin position="10"/>
        <end position="75"/>
    </location>
</feature>
<proteinExistence type="inferred from homology"/>
<dbReference type="CDD" id="cd10719">
    <property type="entry name" value="DnaJ_zf"/>
    <property type="match status" value="1"/>
</dbReference>
<dbReference type="eggNOG" id="COG0484">
    <property type="taxonomic scope" value="Bacteria"/>
</dbReference>
<dbReference type="RefSeq" id="WP_021012292.1">
    <property type="nucleotide sequence ID" value="NC_022198.1"/>
</dbReference>
<feature type="binding site" evidence="11">
    <location>
        <position position="230"/>
    </location>
    <ligand>
        <name>Zn(2+)</name>
        <dbReference type="ChEBI" id="CHEBI:29105"/>
        <label>1</label>
    </ligand>
</feature>
<dbReference type="Gene3D" id="1.10.287.110">
    <property type="entry name" value="DnaJ domain"/>
    <property type="match status" value="1"/>
</dbReference>
<keyword evidence="3 11" id="KW-0479">Metal-binding</keyword>
<dbReference type="PANTHER" id="PTHR43096">
    <property type="entry name" value="DNAJ HOMOLOG 1, MITOCHONDRIAL-RELATED"/>
    <property type="match status" value="1"/>
</dbReference>
<dbReference type="OrthoDB" id="9779889at2"/>
<dbReference type="Pfam" id="PF00684">
    <property type="entry name" value="DnaJ_CXXCXGXG"/>
    <property type="match status" value="1"/>
</dbReference>
<dbReference type="Pfam" id="PF00226">
    <property type="entry name" value="DnaJ"/>
    <property type="match status" value="1"/>
</dbReference>
<dbReference type="PROSITE" id="PS51188">
    <property type="entry name" value="ZF_CR"/>
    <property type="match status" value="1"/>
</dbReference>
<dbReference type="InterPro" id="IPR012724">
    <property type="entry name" value="DnaJ"/>
</dbReference>
<evidence type="ECO:0000256" key="6">
    <source>
        <dbReference type="ARBA" id="ARBA00022833"/>
    </source>
</evidence>
<feature type="repeat" description="CXXCXGXG motif" evidence="11">
    <location>
        <begin position="178"/>
        <end position="185"/>
    </location>
</feature>
<dbReference type="GO" id="GO:0042026">
    <property type="term" value="P:protein refolding"/>
    <property type="evidence" value="ECO:0007669"/>
    <property type="project" value="TreeGrafter"/>
</dbReference>
<gene>
    <name evidence="11" type="primary">dnaJ</name>
    <name evidence="15" type="ORF">CARG_08995</name>
</gene>
<dbReference type="GO" id="GO:0051082">
    <property type="term" value="F:unfolded protein binding"/>
    <property type="evidence" value="ECO:0007669"/>
    <property type="project" value="UniProtKB-UniRule"/>
</dbReference>
<dbReference type="InterPro" id="IPR036869">
    <property type="entry name" value="J_dom_sf"/>
</dbReference>
<feature type="zinc finger region" description="CR-type" evidence="12">
    <location>
        <begin position="165"/>
        <end position="242"/>
    </location>
</feature>
<evidence type="ECO:0000256" key="10">
    <source>
        <dbReference type="ARBA" id="ARBA00067609"/>
    </source>
</evidence>
<dbReference type="NCBIfam" id="NF008035">
    <property type="entry name" value="PRK10767.1"/>
    <property type="match status" value="1"/>
</dbReference>
<feature type="binding site" evidence="11">
    <location>
        <position position="194"/>
    </location>
    <ligand>
        <name>Zn(2+)</name>
        <dbReference type="ChEBI" id="CHEBI:29105"/>
        <label>2</label>
    </ligand>
</feature>
<dbReference type="InterPro" id="IPR001305">
    <property type="entry name" value="HSP_DnaJ_Cys-rich_dom"/>
</dbReference>
<comment type="similarity">
    <text evidence="9 11">Belongs to the DnaJ family.</text>
</comment>
<dbReference type="EMBL" id="CP006365">
    <property type="protein sequence ID" value="AGU15896.1"/>
    <property type="molecule type" value="Genomic_DNA"/>
</dbReference>
<comment type="function">
    <text evidence="11">Participates actively in the response to hyperosmotic and heat shock by preventing the aggregation of stress-denatured proteins and by disaggregating proteins, also in an autonomous, DnaK-independent fashion. Unfolded proteins bind initially to DnaJ; upon interaction with the DnaJ-bound protein, DnaK hydrolyzes its bound ATP, resulting in the formation of a stable complex. GrpE releases ADP from DnaK; ATP binding to DnaK triggers the release of the substrate protein, thus completing the reaction cycle. Several rounds of ATP-dependent interactions between DnaJ, DnaK and GrpE are required for fully efficient folding. Also involved, together with DnaK and GrpE, in the DNA replication of plasmids through activation of initiation proteins.</text>
</comment>
<dbReference type="GO" id="GO:0006260">
    <property type="term" value="P:DNA replication"/>
    <property type="evidence" value="ECO:0007669"/>
    <property type="project" value="UniProtKB-KW"/>
</dbReference>
<evidence type="ECO:0000256" key="3">
    <source>
        <dbReference type="ARBA" id="ARBA00022723"/>
    </source>
</evidence>